<proteinExistence type="predicted"/>
<evidence type="ECO:0000256" key="3">
    <source>
        <dbReference type="ARBA" id="ARBA00022553"/>
    </source>
</evidence>
<dbReference type="AlphaFoldDB" id="A0A8J7QGC3"/>
<dbReference type="SUPFAM" id="SSF47384">
    <property type="entry name" value="Homodimeric domain of signal transducing histidine kinase"/>
    <property type="match status" value="1"/>
</dbReference>
<dbReference type="CDD" id="cd00075">
    <property type="entry name" value="HATPase"/>
    <property type="match status" value="1"/>
</dbReference>
<dbReference type="InterPro" id="IPR004358">
    <property type="entry name" value="Sig_transdc_His_kin-like_C"/>
</dbReference>
<organism evidence="7 8">
    <name type="scientific">Acanthopleuribacter pedis</name>
    <dbReference type="NCBI Taxonomy" id="442870"/>
    <lineage>
        <taxon>Bacteria</taxon>
        <taxon>Pseudomonadati</taxon>
        <taxon>Acidobacteriota</taxon>
        <taxon>Holophagae</taxon>
        <taxon>Acanthopleuribacterales</taxon>
        <taxon>Acanthopleuribacteraceae</taxon>
        <taxon>Acanthopleuribacter</taxon>
    </lineage>
</organism>
<dbReference type="InterPro" id="IPR003661">
    <property type="entry name" value="HisK_dim/P_dom"/>
</dbReference>
<dbReference type="RefSeq" id="WP_207861738.1">
    <property type="nucleotide sequence ID" value="NZ_JAFREP010000027.1"/>
</dbReference>
<dbReference type="GO" id="GO:0030295">
    <property type="term" value="F:protein kinase activator activity"/>
    <property type="evidence" value="ECO:0007669"/>
    <property type="project" value="TreeGrafter"/>
</dbReference>
<dbReference type="InterPro" id="IPR005467">
    <property type="entry name" value="His_kinase_dom"/>
</dbReference>
<dbReference type="GO" id="GO:0007234">
    <property type="term" value="P:osmosensory signaling via phosphorelay pathway"/>
    <property type="evidence" value="ECO:0007669"/>
    <property type="project" value="TreeGrafter"/>
</dbReference>
<dbReference type="SMART" id="SM00388">
    <property type="entry name" value="HisKA"/>
    <property type="match status" value="1"/>
</dbReference>
<evidence type="ECO:0000313" key="8">
    <source>
        <dbReference type="Proteomes" id="UP000664417"/>
    </source>
</evidence>
<dbReference type="CDD" id="cd00082">
    <property type="entry name" value="HisKA"/>
    <property type="match status" value="1"/>
</dbReference>
<evidence type="ECO:0000313" key="7">
    <source>
        <dbReference type="EMBL" id="MBO1321765.1"/>
    </source>
</evidence>
<name>A0A8J7QGC3_9BACT</name>
<dbReference type="InterPro" id="IPR050351">
    <property type="entry name" value="BphY/WalK/GraS-like"/>
</dbReference>
<dbReference type="EC" id="2.7.13.3" evidence="2"/>
<sequence>MTASSSFSPLTTPSFILLGERDEAADWWARLEGWHEEGLVPPVLFPDPGEGKGFVPGDHDDGLLLCVFRDTGPGQPMSIELADEADLPVLLLGRRAQENDMAALVGGSVLDYLVMDDLSPTRFRTTLELAWQRRQTKQRGLHWRKRLKHYWETFARITAHDLREPLRALHNYTTFLEEDLGSWISKENRDYLSSIRRLSSRMDRMLADLHRLTRLASAPLACRELDLMPLVIGVMQELAPQIKSSGTEIRVVMPLPQVCADEEKLAEVIHRLVSNAIDHNPNPDPYVEVGARQEGAHCVIFVRDNGDGVADEISDQIFELFRGYKKKSRVADGSGAGLTIADQLVRLHRGRIWFESNPGEGTTFYVALPLQQASDGTPWK</sequence>
<dbReference type="EMBL" id="JAFREP010000027">
    <property type="protein sequence ID" value="MBO1321765.1"/>
    <property type="molecule type" value="Genomic_DNA"/>
</dbReference>
<dbReference type="GO" id="GO:0000155">
    <property type="term" value="F:phosphorelay sensor kinase activity"/>
    <property type="evidence" value="ECO:0007669"/>
    <property type="project" value="InterPro"/>
</dbReference>
<dbReference type="PROSITE" id="PS50109">
    <property type="entry name" value="HIS_KIN"/>
    <property type="match status" value="1"/>
</dbReference>
<dbReference type="Pfam" id="PF02518">
    <property type="entry name" value="HATPase_c"/>
    <property type="match status" value="1"/>
</dbReference>
<dbReference type="PANTHER" id="PTHR42878:SF15">
    <property type="entry name" value="BACTERIOPHYTOCHROME"/>
    <property type="match status" value="1"/>
</dbReference>
<dbReference type="Pfam" id="PF00512">
    <property type="entry name" value="HisKA"/>
    <property type="match status" value="1"/>
</dbReference>
<keyword evidence="4" id="KW-0808">Transferase</keyword>
<evidence type="ECO:0000256" key="1">
    <source>
        <dbReference type="ARBA" id="ARBA00000085"/>
    </source>
</evidence>
<evidence type="ECO:0000256" key="5">
    <source>
        <dbReference type="ARBA" id="ARBA00022777"/>
    </source>
</evidence>
<reference evidence="7" key="1">
    <citation type="submission" date="2021-03" db="EMBL/GenBank/DDBJ databases">
        <authorList>
            <person name="Wang G."/>
        </authorList>
    </citation>
    <scope>NUCLEOTIDE SEQUENCE</scope>
    <source>
        <strain evidence="7">KCTC 12899</strain>
    </source>
</reference>
<feature type="domain" description="Histidine kinase" evidence="6">
    <location>
        <begin position="157"/>
        <end position="372"/>
    </location>
</feature>
<dbReference type="Gene3D" id="1.10.287.130">
    <property type="match status" value="1"/>
</dbReference>
<keyword evidence="8" id="KW-1185">Reference proteome</keyword>
<dbReference type="InterPro" id="IPR003594">
    <property type="entry name" value="HATPase_dom"/>
</dbReference>
<keyword evidence="5" id="KW-0418">Kinase</keyword>
<dbReference type="PANTHER" id="PTHR42878">
    <property type="entry name" value="TWO-COMPONENT HISTIDINE KINASE"/>
    <property type="match status" value="1"/>
</dbReference>
<comment type="catalytic activity">
    <reaction evidence="1">
        <text>ATP + protein L-histidine = ADP + protein N-phospho-L-histidine.</text>
        <dbReference type="EC" id="2.7.13.3"/>
    </reaction>
</comment>
<accession>A0A8J7QGC3</accession>
<dbReference type="Gene3D" id="3.30.565.10">
    <property type="entry name" value="Histidine kinase-like ATPase, C-terminal domain"/>
    <property type="match status" value="1"/>
</dbReference>
<dbReference type="SUPFAM" id="SSF55874">
    <property type="entry name" value="ATPase domain of HSP90 chaperone/DNA topoisomerase II/histidine kinase"/>
    <property type="match status" value="1"/>
</dbReference>
<gene>
    <name evidence="7" type="ORF">J3U88_25020</name>
</gene>
<dbReference type="PRINTS" id="PR00344">
    <property type="entry name" value="BCTRLSENSOR"/>
</dbReference>
<dbReference type="Proteomes" id="UP000664417">
    <property type="component" value="Unassembled WGS sequence"/>
</dbReference>
<keyword evidence="3" id="KW-0597">Phosphoprotein</keyword>
<evidence type="ECO:0000256" key="4">
    <source>
        <dbReference type="ARBA" id="ARBA00022679"/>
    </source>
</evidence>
<evidence type="ECO:0000256" key="2">
    <source>
        <dbReference type="ARBA" id="ARBA00012438"/>
    </source>
</evidence>
<comment type="caution">
    <text evidence="7">The sequence shown here is derived from an EMBL/GenBank/DDBJ whole genome shotgun (WGS) entry which is preliminary data.</text>
</comment>
<dbReference type="GO" id="GO:0000156">
    <property type="term" value="F:phosphorelay response regulator activity"/>
    <property type="evidence" value="ECO:0007669"/>
    <property type="project" value="TreeGrafter"/>
</dbReference>
<dbReference type="SMART" id="SM00387">
    <property type="entry name" value="HATPase_c"/>
    <property type="match status" value="1"/>
</dbReference>
<dbReference type="InterPro" id="IPR036097">
    <property type="entry name" value="HisK_dim/P_sf"/>
</dbReference>
<protein>
    <recommendedName>
        <fullName evidence="2">histidine kinase</fullName>
        <ecNumber evidence="2">2.7.13.3</ecNumber>
    </recommendedName>
</protein>
<dbReference type="FunFam" id="3.30.565.10:FF:000006">
    <property type="entry name" value="Sensor histidine kinase WalK"/>
    <property type="match status" value="1"/>
</dbReference>
<dbReference type="InterPro" id="IPR036890">
    <property type="entry name" value="HATPase_C_sf"/>
</dbReference>
<evidence type="ECO:0000259" key="6">
    <source>
        <dbReference type="PROSITE" id="PS50109"/>
    </source>
</evidence>